<dbReference type="GeneID" id="54551453"/>
<dbReference type="AlphaFoldDB" id="A0A6A6JKQ3"/>
<keyword evidence="1" id="KW-0472">Membrane</keyword>
<gene>
    <name evidence="2" type="ORF">EI97DRAFT_432940</name>
</gene>
<evidence type="ECO:0000313" key="3">
    <source>
        <dbReference type="Proteomes" id="UP000800097"/>
    </source>
</evidence>
<sequence length="64" mass="7433">MLPESRLGTFSLWHRVVYLCLFETITFCFLPYAICTPLLRKFSACIPVDRESRKLAGTECIYPD</sequence>
<keyword evidence="3" id="KW-1185">Reference proteome</keyword>
<dbReference type="Proteomes" id="UP000800097">
    <property type="component" value="Unassembled WGS sequence"/>
</dbReference>
<keyword evidence="1" id="KW-1133">Transmembrane helix</keyword>
<organism evidence="2 3">
    <name type="scientific">Westerdykella ornata</name>
    <dbReference type="NCBI Taxonomy" id="318751"/>
    <lineage>
        <taxon>Eukaryota</taxon>
        <taxon>Fungi</taxon>
        <taxon>Dikarya</taxon>
        <taxon>Ascomycota</taxon>
        <taxon>Pezizomycotina</taxon>
        <taxon>Dothideomycetes</taxon>
        <taxon>Pleosporomycetidae</taxon>
        <taxon>Pleosporales</taxon>
        <taxon>Sporormiaceae</taxon>
        <taxon>Westerdykella</taxon>
    </lineage>
</organism>
<name>A0A6A6JKQ3_WESOR</name>
<proteinExistence type="predicted"/>
<evidence type="ECO:0000256" key="1">
    <source>
        <dbReference type="SAM" id="Phobius"/>
    </source>
</evidence>
<accession>A0A6A6JKQ3</accession>
<keyword evidence="1" id="KW-0812">Transmembrane</keyword>
<reference evidence="2" key="1">
    <citation type="journal article" date="2020" name="Stud. Mycol.">
        <title>101 Dothideomycetes genomes: a test case for predicting lifestyles and emergence of pathogens.</title>
        <authorList>
            <person name="Haridas S."/>
            <person name="Albert R."/>
            <person name="Binder M."/>
            <person name="Bloem J."/>
            <person name="Labutti K."/>
            <person name="Salamov A."/>
            <person name="Andreopoulos B."/>
            <person name="Baker S."/>
            <person name="Barry K."/>
            <person name="Bills G."/>
            <person name="Bluhm B."/>
            <person name="Cannon C."/>
            <person name="Castanera R."/>
            <person name="Culley D."/>
            <person name="Daum C."/>
            <person name="Ezra D."/>
            <person name="Gonzalez J."/>
            <person name="Henrissat B."/>
            <person name="Kuo A."/>
            <person name="Liang C."/>
            <person name="Lipzen A."/>
            <person name="Lutzoni F."/>
            <person name="Magnuson J."/>
            <person name="Mondo S."/>
            <person name="Nolan M."/>
            <person name="Ohm R."/>
            <person name="Pangilinan J."/>
            <person name="Park H.-J."/>
            <person name="Ramirez L."/>
            <person name="Alfaro M."/>
            <person name="Sun H."/>
            <person name="Tritt A."/>
            <person name="Yoshinaga Y."/>
            <person name="Zwiers L.-H."/>
            <person name="Turgeon B."/>
            <person name="Goodwin S."/>
            <person name="Spatafora J."/>
            <person name="Crous P."/>
            <person name="Grigoriev I."/>
        </authorList>
    </citation>
    <scope>NUCLEOTIDE SEQUENCE</scope>
    <source>
        <strain evidence="2">CBS 379.55</strain>
    </source>
</reference>
<protein>
    <submittedName>
        <fullName evidence="2">Uncharacterized protein</fullName>
    </submittedName>
</protein>
<feature type="transmembrane region" description="Helical" evidence="1">
    <location>
        <begin position="12"/>
        <end position="34"/>
    </location>
</feature>
<dbReference type="RefSeq" id="XP_033654232.1">
    <property type="nucleotide sequence ID" value="XM_033798278.1"/>
</dbReference>
<dbReference type="EMBL" id="ML986492">
    <property type="protein sequence ID" value="KAF2276693.1"/>
    <property type="molecule type" value="Genomic_DNA"/>
</dbReference>
<evidence type="ECO:0000313" key="2">
    <source>
        <dbReference type="EMBL" id="KAF2276693.1"/>
    </source>
</evidence>